<dbReference type="EMBL" id="FOIQ01000006">
    <property type="protein sequence ID" value="SEW23210.1"/>
    <property type="molecule type" value="Genomic_DNA"/>
</dbReference>
<keyword evidence="7" id="KW-0464">Manganese</keyword>
<dbReference type="InterPro" id="IPR012160">
    <property type="entry name" value="LtaS-like"/>
</dbReference>
<feature type="transmembrane region" description="Helical" evidence="9">
    <location>
        <begin position="49"/>
        <end position="72"/>
    </location>
</feature>
<organism evidence="11 12">
    <name type="scientific">Prevotella aff. ruminicola Tc2-24</name>
    <dbReference type="NCBI Taxonomy" id="81582"/>
    <lineage>
        <taxon>Bacteria</taxon>
        <taxon>Pseudomonadati</taxon>
        <taxon>Bacteroidota</taxon>
        <taxon>Bacteroidia</taxon>
        <taxon>Bacteroidales</taxon>
        <taxon>Prevotellaceae</taxon>
        <taxon>Prevotella</taxon>
    </lineage>
</organism>
<feature type="binding site" evidence="8">
    <location>
        <position position="467"/>
    </location>
    <ligand>
        <name>Mn(2+)</name>
        <dbReference type="ChEBI" id="CHEBI:29035"/>
    </ligand>
</feature>
<evidence type="ECO:0000313" key="11">
    <source>
        <dbReference type="EMBL" id="SEW23210.1"/>
    </source>
</evidence>
<dbReference type="PANTHER" id="PTHR47371:SF3">
    <property type="entry name" value="PHOSPHOGLYCEROL TRANSFERASE I"/>
    <property type="match status" value="1"/>
</dbReference>
<dbReference type="Proteomes" id="UP000199373">
    <property type="component" value="Unassembled WGS sequence"/>
</dbReference>
<sequence>MRQRLIYLVKTYLLTILLFVIAKIAFMLLNHDGHSFTVKDMVDVIWHGLTLDLSTSLYLLIIPFLVTIVSIWRESKLLIKILRFYYSIIAFALILAFVTDTSLYPFWGFKLDATCLQYLETPAEAKASVSGLYMAIRIIILMIGTVLIYRLYKSIPYETKLPNHKSAVLIGDLVLIPLFIIGIRGGLGESTTNIGQVYYSQDQFLNHSAVNPVFSFLYSLSHTMGNIDQYQFMDDNECQTLTNTVYTTESMLTDTLLTTSRPNVVVILLESCGEQFRNVMPYLQKLKREGIWFSNCFANSWRTDRGTIATLSGYPSFPSLSVMKMPQKSRTLPSIARSLQKEGYKTSYLYGGDINFTNMRGYLISTGWEQLRWKDDYSKEEQGTAQWGVRDDITFGTLLHLIKETPAPYLIGYSTLSSHEPWDVPTKKHTDEVQNAFAYLDDCLENFIESLRQTPAWDHLLVIMVADHGVNHHDIDQSKPLLKNHIPMLWVGGAVREPRIIGHICNQTDLAATLLGQMQLSHDDFAFSRDIMSSTYHYPTAVNNYNNAQLLIDSTGYILYDFDARQFSIRQSSDADRLQRLNQAILQRTTNDLKVR</sequence>
<keyword evidence="7" id="KW-0479">Metal-binding</keyword>
<dbReference type="Gene3D" id="3.40.720.10">
    <property type="entry name" value="Alkaline Phosphatase, subunit A"/>
    <property type="match status" value="1"/>
</dbReference>
<evidence type="ECO:0000313" key="12">
    <source>
        <dbReference type="Proteomes" id="UP000199373"/>
    </source>
</evidence>
<feature type="binding site" evidence="8">
    <location>
        <position position="468"/>
    </location>
    <ligand>
        <name>Mn(2+)</name>
        <dbReference type="ChEBI" id="CHEBI:29035"/>
    </ligand>
</feature>
<reference evidence="11 12" key="1">
    <citation type="submission" date="2016-10" db="EMBL/GenBank/DDBJ databases">
        <authorList>
            <person name="de Groot N.N."/>
        </authorList>
    </citation>
    <scope>NUCLEOTIDE SEQUENCE [LARGE SCALE GENOMIC DNA]</scope>
    <source>
        <strain evidence="11 12">TC2-24</strain>
    </source>
</reference>
<dbReference type="GO" id="GO:0016740">
    <property type="term" value="F:transferase activity"/>
    <property type="evidence" value="ECO:0007669"/>
    <property type="project" value="UniProtKB-KW"/>
</dbReference>
<comment type="subcellular location">
    <subcellularLocation>
        <location evidence="1">Cell membrane</location>
        <topology evidence="1">Multi-pass membrane protein</topology>
    </subcellularLocation>
</comment>
<feature type="transmembrane region" description="Helical" evidence="9">
    <location>
        <begin position="12"/>
        <end position="29"/>
    </location>
</feature>
<dbReference type="PANTHER" id="PTHR47371">
    <property type="entry name" value="LIPOTEICHOIC ACID SYNTHASE"/>
    <property type="match status" value="1"/>
</dbReference>
<feature type="binding site" evidence="8">
    <location>
        <position position="270"/>
    </location>
    <ligand>
        <name>Mn(2+)</name>
        <dbReference type="ChEBI" id="CHEBI:29035"/>
    </ligand>
</feature>
<evidence type="ECO:0000256" key="7">
    <source>
        <dbReference type="PIRSR" id="PIRSR005091-2"/>
    </source>
</evidence>
<dbReference type="GO" id="GO:0005886">
    <property type="term" value="C:plasma membrane"/>
    <property type="evidence" value="ECO:0007669"/>
    <property type="project" value="UniProtKB-SubCell"/>
</dbReference>
<keyword evidence="3 9" id="KW-0812">Transmembrane</keyword>
<keyword evidence="12" id="KW-1185">Reference proteome</keyword>
<evidence type="ECO:0000256" key="5">
    <source>
        <dbReference type="ARBA" id="ARBA00023136"/>
    </source>
</evidence>
<dbReference type="Pfam" id="PF00884">
    <property type="entry name" value="Sulfatase"/>
    <property type="match status" value="1"/>
</dbReference>
<evidence type="ECO:0000256" key="4">
    <source>
        <dbReference type="ARBA" id="ARBA00022989"/>
    </source>
</evidence>
<keyword evidence="5 9" id="KW-0472">Membrane</keyword>
<evidence type="ECO:0000256" key="8">
    <source>
        <dbReference type="PIRSR" id="PIRSR005091-3"/>
    </source>
</evidence>
<dbReference type="AlphaFoldDB" id="A0A1I0Q8L9"/>
<dbReference type="InterPro" id="IPR017850">
    <property type="entry name" value="Alkaline_phosphatase_core_sf"/>
</dbReference>
<name>A0A1I0Q8L9_9BACT</name>
<protein>
    <submittedName>
        <fullName evidence="11">Phosphoglycerol transferase MdoB</fullName>
    </submittedName>
</protein>
<feature type="transmembrane region" description="Helical" evidence="9">
    <location>
        <begin position="127"/>
        <end position="149"/>
    </location>
</feature>
<evidence type="ECO:0000256" key="2">
    <source>
        <dbReference type="ARBA" id="ARBA00022475"/>
    </source>
</evidence>
<evidence type="ECO:0000256" key="3">
    <source>
        <dbReference type="ARBA" id="ARBA00022692"/>
    </source>
</evidence>
<evidence type="ECO:0000259" key="10">
    <source>
        <dbReference type="Pfam" id="PF00884"/>
    </source>
</evidence>
<dbReference type="GO" id="GO:0046872">
    <property type="term" value="F:metal ion binding"/>
    <property type="evidence" value="ECO:0007669"/>
    <property type="project" value="UniProtKB-KW"/>
</dbReference>
<dbReference type="CDD" id="cd16015">
    <property type="entry name" value="LTA_synthase"/>
    <property type="match status" value="1"/>
</dbReference>
<feature type="domain" description="Sulfatase N-terminal" evidence="10">
    <location>
        <begin position="262"/>
        <end position="519"/>
    </location>
</feature>
<keyword evidence="4 9" id="KW-1133">Transmembrane helix</keyword>
<dbReference type="SUPFAM" id="SSF53649">
    <property type="entry name" value="Alkaline phosphatase-like"/>
    <property type="match status" value="1"/>
</dbReference>
<keyword evidence="11" id="KW-0808">Transferase</keyword>
<evidence type="ECO:0000256" key="1">
    <source>
        <dbReference type="ARBA" id="ARBA00004651"/>
    </source>
</evidence>
<evidence type="ECO:0000256" key="6">
    <source>
        <dbReference type="PIRSR" id="PIRSR005091-1"/>
    </source>
</evidence>
<dbReference type="InterPro" id="IPR050448">
    <property type="entry name" value="OpgB/LTA_synthase_biosynth"/>
</dbReference>
<dbReference type="RefSeq" id="WP_091899968.1">
    <property type="nucleotide sequence ID" value="NZ_FOIQ01000006.1"/>
</dbReference>
<dbReference type="InterPro" id="IPR000917">
    <property type="entry name" value="Sulfatase_N"/>
</dbReference>
<proteinExistence type="predicted"/>
<feature type="active site" evidence="6">
    <location>
        <position position="303"/>
    </location>
</feature>
<feature type="binding site" evidence="8">
    <location>
        <position position="303"/>
    </location>
    <ligand>
        <name>Mn(2+)</name>
        <dbReference type="ChEBI" id="CHEBI:29035"/>
    </ligand>
</feature>
<evidence type="ECO:0000256" key="9">
    <source>
        <dbReference type="SAM" id="Phobius"/>
    </source>
</evidence>
<accession>A0A1I0Q8L9</accession>
<gene>
    <name evidence="11" type="ORF">SAMN04487850_2244</name>
</gene>
<keyword evidence="2" id="KW-1003">Cell membrane</keyword>
<dbReference type="PIRSF" id="PIRSF005091">
    <property type="entry name" value="Mmb_sulf_HI1246"/>
    <property type="match status" value="1"/>
</dbReference>
<feature type="binding site" evidence="7">
    <location>
        <position position="419"/>
    </location>
    <ligand>
        <name>substrate</name>
    </ligand>
</feature>
<feature type="transmembrane region" description="Helical" evidence="9">
    <location>
        <begin position="169"/>
        <end position="187"/>
    </location>
</feature>
<feature type="transmembrane region" description="Helical" evidence="9">
    <location>
        <begin position="84"/>
        <end position="107"/>
    </location>
</feature>